<reference evidence="1" key="1">
    <citation type="submission" date="2024-07" db="EMBL/GenBank/DDBJ databases">
        <authorList>
            <person name="Yu S.T."/>
        </authorList>
    </citation>
    <scope>NUCLEOTIDE SEQUENCE</scope>
    <source>
        <strain evidence="1">R11</strain>
    </source>
</reference>
<protein>
    <submittedName>
        <fullName evidence="1">Uncharacterized protein</fullName>
    </submittedName>
</protein>
<dbReference type="AlphaFoldDB" id="A0AB39NAS4"/>
<evidence type="ECO:0000313" key="1">
    <source>
        <dbReference type="EMBL" id="XDQ14254.1"/>
    </source>
</evidence>
<organism evidence="1">
    <name type="scientific">Streptomyces sp. R11</name>
    <dbReference type="NCBI Taxonomy" id="3238625"/>
    <lineage>
        <taxon>Bacteria</taxon>
        <taxon>Bacillati</taxon>
        <taxon>Actinomycetota</taxon>
        <taxon>Actinomycetes</taxon>
        <taxon>Kitasatosporales</taxon>
        <taxon>Streptomycetaceae</taxon>
        <taxon>Streptomyces</taxon>
    </lineage>
</organism>
<sequence length="49" mass="5367">MCTELSNHFGQAHAYYYGEQGDGSAWLVTDQGAVLRRYCETGDGGTGHR</sequence>
<name>A0AB39NAS4_9ACTN</name>
<gene>
    <name evidence="1" type="ORF">AB5J55_33750</name>
</gene>
<proteinExistence type="predicted"/>
<accession>A0AB39NAS4</accession>
<dbReference type="RefSeq" id="WP_369274233.1">
    <property type="nucleotide sequence ID" value="NZ_CP163432.1"/>
</dbReference>
<dbReference type="EMBL" id="CP163432">
    <property type="protein sequence ID" value="XDQ14254.1"/>
    <property type="molecule type" value="Genomic_DNA"/>
</dbReference>